<protein>
    <recommendedName>
        <fullName evidence="5">Iron dicitrate transport regulator FecR</fullName>
    </recommendedName>
</protein>
<evidence type="ECO:0000259" key="2">
    <source>
        <dbReference type="Pfam" id="PF16220"/>
    </source>
</evidence>
<evidence type="ECO:0000313" key="4">
    <source>
        <dbReference type="Proteomes" id="UP000029493"/>
    </source>
</evidence>
<dbReference type="InterPro" id="IPR032623">
    <property type="entry name" value="FecR_N"/>
</dbReference>
<dbReference type="Gene3D" id="3.55.50.30">
    <property type="match status" value="1"/>
</dbReference>
<dbReference type="InterPro" id="IPR012373">
    <property type="entry name" value="Ferrdict_sens_TM"/>
</dbReference>
<dbReference type="KEGG" id="psw:LK03_10510"/>
<dbReference type="eggNOG" id="COG3712">
    <property type="taxonomic scope" value="Bacteria"/>
</dbReference>
<dbReference type="Gene3D" id="2.60.120.1440">
    <property type="match status" value="1"/>
</dbReference>
<dbReference type="Pfam" id="PF16220">
    <property type="entry name" value="DUF4880"/>
    <property type="match status" value="1"/>
</dbReference>
<dbReference type="OrthoDB" id="9798846at2"/>
<dbReference type="Proteomes" id="UP000029493">
    <property type="component" value="Chromosome"/>
</dbReference>
<organism evidence="3 4">
    <name type="scientific">Pseudomonas cremoricolorata</name>
    <dbReference type="NCBI Taxonomy" id="157783"/>
    <lineage>
        <taxon>Bacteria</taxon>
        <taxon>Pseudomonadati</taxon>
        <taxon>Pseudomonadota</taxon>
        <taxon>Gammaproteobacteria</taxon>
        <taxon>Pseudomonadales</taxon>
        <taxon>Pseudomonadaceae</taxon>
        <taxon>Pseudomonas</taxon>
    </lineage>
</organism>
<keyword evidence="4" id="KW-1185">Reference proteome</keyword>
<dbReference type="STRING" id="157783.LK03_10510"/>
<dbReference type="Pfam" id="PF04773">
    <property type="entry name" value="FecR"/>
    <property type="match status" value="1"/>
</dbReference>
<dbReference type="AlphaFoldDB" id="A0A089WRB2"/>
<dbReference type="PIRSF" id="PIRSF018266">
    <property type="entry name" value="FecR"/>
    <property type="match status" value="1"/>
</dbReference>
<evidence type="ECO:0000259" key="1">
    <source>
        <dbReference type="Pfam" id="PF04773"/>
    </source>
</evidence>
<dbReference type="PANTHER" id="PTHR30273:SF2">
    <property type="entry name" value="PROTEIN FECR"/>
    <property type="match status" value="1"/>
</dbReference>
<dbReference type="InterPro" id="IPR006860">
    <property type="entry name" value="FecR"/>
</dbReference>
<reference evidence="3 4" key="1">
    <citation type="submission" date="2014-09" db="EMBL/GenBank/DDBJ databases">
        <authorList>
            <person name="Chan K.-G."/>
        </authorList>
    </citation>
    <scope>NUCLEOTIDE SEQUENCE [LARGE SCALE GENOMIC DNA]</scope>
    <source>
        <strain evidence="3 4">ND07</strain>
    </source>
</reference>
<feature type="domain" description="FecR protein" evidence="1">
    <location>
        <begin position="110"/>
        <end position="200"/>
    </location>
</feature>
<dbReference type="PANTHER" id="PTHR30273">
    <property type="entry name" value="PERIPLASMIC SIGNAL SENSOR AND SIGMA FACTOR ACTIVATOR FECR-RELATED"/>
    <property type="match status" value="1"/>
</dbReference>
<sequence>MNPQPTRTELDEQALERWVQLNSGNASQADWQAFQQWRQRSAAHAAAADEVEQLWHTLGHTQPPNLSAQVAPAPGRTRRVRRWAALAACVAALAVVGLHGPARVLTADQATATGERRTLTLDDGSQVWLNSASAVNIDYSAQRREITLLKGEALFQVSKDAARPFVVVAGDGEVRAVGTRFDVDLHRDRVQVGVAEGVVQVSSGGSRVRLEQSQQVSYQQGRAPSSVDLYDPSSGAAWQRGKLIFNRTTLAEVFEVTERYLPGALVVSGRLPNNPVSGVFDLDDLPAMLDVLSRTQPVKIVRLPWLTVVLFDEKNKSES</sequence>
<proteinExistence type="predicted"/>
<name>A0A089WRB2_9PSED</name>
<accession>A0A089WRB2</accession>
<gene>
    <name evidence="3" type="ORF">LK03_10510</name>
</gene>
<evidence type="ECO:0000313" key="3">
    <source>
        <dbReference type="EMBL" id="AIR89694.1"/>
    </source>
</evidence>
<evidence type="ECO:0008006" key="5">
    <source>
        <dbReference type="Google" id="ProtNLM"/>
    </source>
</evidence>
<dbReference type="GO" id="GO:0016989">
    <property type="term" value="F:sigma factor antagonist activity"/>
    <property type="evidence" value="ECO:0007669"/>
    <property type="project" value="TreeGrafter"/>
</dbReference>
<feature type="domain" description="FecR N-terminal" evidence="2">
    <location>
        <begin position="12"/>
        <end position="54"/>
    </location>
</feature>
<dbReference type="EMBL" id="CP009455">
    <property type="protein sequence ID" value="AIR89694.1"/>
    <property type="molecule type" value="Genomic_DNA"/>
</dbReference>